<name>A0ABR8KND5_9NOSO</name>
<dbReference type="EMBL" id="JACJTU010000092">
    <property type="protein sequence ID" value="MBD2739545.1"/>
    <property type="molecule type" value="Genomic_DNA"/>
</dbReference>
<evidence type="ECO:0000313" key="2">
    <source>
        <dbReference type="Proteomes" id="UP000637383"/>
    </source>
</evidence>
<sequence length="131" mass="14501">MKNECLTQITPAPSKLWEWLFNNIETARIEKHSVGVWLENLRVMTGKAIVITSECWSDYGLLLGAKEHLLSLVQELEPNLGLVIIMSPDFLLAGVVVVQTGETIAFTRGLATSKACGEVYFGLTGEQSYEK</sequence>
<dbReference type="Proteomes" id="UP000637383">
    <property type="component" value="Unassembled WGS sequence"/>
</dbReference>
<protein>
    <submittedName>
        <fullName evidence="1">Uncharacterized protein</fullName>
    </submittedName>
</protein>
<reference evidence="1 2" key="1">
    <citation type="journal article" date="2020" name="ISME J.">
        <title>Comparative genomics reveals insights into cyanobacterial evolution and habitat adaptation.</title>
        <authorList>
            <person name="Chen M.Y."/>
            <person name="Teng W.K."/>
            <person name="Zhao L."/>
            <person name="Hu C.X."/>
            <person name="Zhou Y.K."/>
            <person name="Han B.P."/>
            <person name="Song L.R."/>
            <person name="Shu W.S."/>
        </authorList>
    </citation>
    <scope>NUCLEOTIDE SEQUENCE [LARGE SCALE GENOMIC DNA]</scope>
    <source>
        <strain evidence="1 2">FACHB-159</strain>
    </source>
</reference>
<dbReference type="RefSeq" id="WP_190960040.1">
    <property type="nucleotide sequence ID" value="NZ_JACJTU010000092.1"/>
</dbReference>
<keyword evidence="2" id="KW-1185">Reference proteome</keyword>
<accession>A0ABR8KND5</accession>
<proteinExistence type="predicted"/>
<organism evidence="1 2">
    <name type="scientific">Nostoc paludosum FACHB-159</name>
    <dbReference type="NCBI Taxonomy" id="2692908"/>
    <lineage>
        <taxon>Bacteria</taxon>
        <taxon>Bacillati</taxon>
        <taxon>Cyanobacteriota</taxon>
        <taxon>Cyanophyceae</taxon>
        <taxon>Nostocales</taxon>
        <taxon>Nostocaceae</taxon>
        <taxon>Nostoc</taxon>
    </lineage>
</organism>
<evidence type="ECO:0000313" key="1">
    <source>
        <dbReference type="EMBL" id="MBD2739545.1"/>
    </source>
</evidence>
<comment type="caution">
    <text evidence="1">The sequence shown here is derived from an EMBL/GenBank/DDBJ whole genome shotgun (WGS) entry which is preliminary data.</text>
</comment>
<gene>
    <name evidence="1" type="ORF">H6H03_37795</name>
</gene>